<sequence length="536" mass="58380">MPHDDEIDKGESNAVHYRNPTSLRTDDRLNGEGCCNTLTGGIVSLQLPPKRRPKRSIPSPSSPELPSLDKHNISDNTPAREHQVDVAPTGSLGGALTGPERAVETAPPDDLDLAPSSTTRDTGRARIGGGRSPSTTGVALERLPTHCSKESRDISARETSYQIAKQSPPHHRENAKQSPLPDRDKVTPRNDAIRGGTGKQQSPAAREASAALKGRQQTHVFPTPKTSADVPPMATVSTSASAIRTITVPEKRRAARRFVVNDERGKTQIKNEVMELGQIDLDNIIRDHYQDNAKLDVLFVGYYWPEMLKCVALIHSLDIVHSDLKLANFVLINGTLKLVDFGIANVIPDDTVNIYKDHQAGTPNYMAPETLKALSMPPSTQQGLSRSYRFGRPSDIWSLGCILHLMVYGRPPFGHIQGLAPKLMAISDPTHVIECGAEGLGGVNVPSSYIQTMKACLSWDPSQRPTASNLLEKEDGLLEPESRTGNVVYATSQTMEGLFSNALRQAGAWASPAEIKSWAGKVMEKLEKERAGEQDE</sequence>
<dbReference type="GO" id="GO:0005634">
    <property type="term" value="C:nucleus"/>
    <property type="evidence" value="ECO:0007669"/>
    <property type="project" value="TreeGrafter"/>
</dbReference>
<dbReference type="PROSITE" id="PS00108">
    <property type="entry name" value="PROTEIN_KINASE_ST"/>
    <property type="match status" value="1"/>
</dbReference>
<evidence type="ECO:0000313" key="9">
    <source>
        <dbReference type="Proteomes" id="UP000544331"/>
    </source>
</evidence>
<feature type="region of interest" description="Disordered" evidence="6">
    <location>
        <begin position="1"/>
        <end position="234"/>
    </location>
</feature>
<keyword evidence="4 8" id="KW-0418">Kinase</keyword>
<dbReference type="GO" id="GO:0000776">
    <property type="term" value="C:kinetochore"/>
    <property type="evidence" value="ECO:0007669"/>
    <property type="project" value="TreeGrafter"/>
</dbReference>
<feature type="compositionally biased region" description="Polar residues" evidence="6">
    <location>
        <begin position="215"/>
        <end position="226"/>
    </location>
</feature>
<keyword evidence="5" id="KW-0067">ATP-binding</keyword>
<dbReference type="GO" id="GO:0033316">
    <property type="term" value="P:meiotic spindle assembly checkpoint signaling"/>
    <property type="evidence" value="ECO:0007669"/>
    <property type="project" value="TreeGrafter"/>
</dbReference>
<evidence type="ECO:0000259" key="7">
    <source>
        <dbReference type="PROSITE" id="PS50011"/>
    </source>
</evidence>
<dbReference type="Proteomes" id="UP000544331">
    <property type="component" value="Unassembled WGS sequence"/>
</dbReference>
<evidence type="ECO:0000256" key="6">
    <source>
        <dbReference type="SAM" id="MobiDB-lite"/>
    </source>
</evidence>
<keyword evidence="9" id="KW-1185">Reference proteome</keyword>
<proteinExistence type="predicted"/>
<feature type="domain" description="Protein kinase" evidence="7">
    <location>
        <begin position="186"/>
        <end position="478"/>
    </location>
</feature>
<dbReference type="GO" id="GO:0004712">
    <property type="term" value="F:protein serine/threonine/tyrosine kinase activity"/>
    <property type="evidence" value="ECO:0007669"/>
    <property type="project" value="TreeGrafter"/>
</dbReference>
<name>A0A8H6DNG3_9HYPO</name>
<evidence type="ECO:0000256" key="2">
    <source>
        <dbReference type="ARBA" id="ARBA00022679"/>
    </source>
</evidence>
<dbReference type="PANTHER" id="PTHR22974:SF21">
    <property type="entry name" value="DUAL SPECIFICITY PROTEIN KINASE TTK"/>
    <property type="match status" value="1"/>
</dbReference>
<feature type="compositionally biased region" description="Basic and acidic residues" evidence="6">
    <location>
        <begin position="67"/>
        <end position="84"/>
    </location>
</feature>
<organism evidence="8 9">
    <name type="scientific">Fusarium mundagurra</name>
    <dbReference type="NCBI Taxonomy" id="1567541"/>
    <lineage>
        <taxon>Eukaryota</taxon>
        <taxon>Fungi</taxon>
        <taxon>Dikarya</taxon>
        <taxon>Ascomycota</taxon>
        <taxon>Pezizomycotina</taxon>
        <taxon>Sordariomycetes</taxon>
        <taxon>Hypocreomycetidae</taxon>
        <taxon>Hypocreales</taxon>
        <taxon>Nectriaceae</taxon>
        <taxon>Fusarium</taxon>
        <taxon>Fusarium fujikuroi species complex</taxon>
    </lineage>
</organism>
<feature type="compositionally biased region" description="Low complexity" evidence="6">
    <location>
        <begin position="56"/>
        <end position="66"/>
    </location>
</feature>
<dbReference type="GO" id="GO:0004674">
    <property type="term" value="F:protein serine/threonine kinase activity"/>
    <property type="evidence" value="ECO:0007669"/>
    <property type="project" value="UniProtKB-KW"/>
</dbReference>
<dbReference type="PANTHER" id="PTHR22974">
    <property type="entry name" value="MIXED LINEAGE PROTEIN KINASE"/>
    <property type="match status" value="1"/>
</dbReference>
<dbReference type="EMBL" id="JAAOAN010000072">
    <property type="protein sequence ID" value="KAF5723180.1"/>
    <property type="molecule type" value="Genomic_DNA"/>
</dbReference>
<dbReference type="GO" id="GO:0005524">
    <property type="term" value="F:ATP binding"/>
    <property type="evidence" value="ECO:0007669"/>
    <property type="project" value="UniProtKB-KW"/>
</dbReference>
<dbReference type="Pfam" id="PF00069">
    <property type="entry name" value="Pkinase"/>
    <property type="match status" value="1"/>
</dbReference>
<evidence type="ECO:0000256" key="4">
    <source>
        <dbReference type="ARBA" id="ARBA00022777"/>
    </source>
</evidence>
<dbReference type="InterPro" id="IPR011009">
    <property type="entry name" value="Kinase-like_dom_sf"/>
</dbReference>
<dbReference type="InterPro" id="IPR008271">
    <property type="entry name" value="Ser/Thr_kinase_AS"/>
</dbReference>
<feature type="compositionally biased region" description="Basic and acidic residues" evidence="6">
    <location>
        <begin position="1"/>
        <end position="11"/>
    </location>
</feature>
<reference evidence="8 9" key="1">
    <citation type="submission" date="2020-05" db="EMBL/GenBank/DDBJ databases">
        <title>Identification and distribution of gene clusters putatively required for synthesis of sphingolipid metabolism inhibitors in phylogenetically diverse species of the filamentous fungus Fusarium.</title>
        <authorList>
            <person name="Kim H.-S."/>
            <person name="Busman M."/>
            <person name="Brown D.W."/>
            <person name="Divon H."/>
            <person name="Uhlig S."/>
            <person name="Proctor R.H."/>
        </authorList>
    </citation>
    <scope>NUCLEOTIDE SEQUENCE [LARGE SCALE GENOMIC DNA]</scope>
    <source>
        <strain evidence="8 9">NRRL 66235</strain>
    </source>
</reference>
<dbReference type="AlphaFoldDB" id="A0A8H6DNG3"/>
<keyword evidence="1" id="KW-0723">Serine/threonine-protein kinase</keyword>
<dbReference type="SMART" id="SM00220">
    <property type="entry name" value="S_TKc"/>
    <property type="match status" value="1"/>
</dbReference>
<gene>
    <name evidence="8" type="ORF">FMUND_2031</name>
</gene>
<protein>
    <submittedName>
        <fullName evidence="8">TTK kinase</fullName>
    </submittedName>
</protein>
<dbReference type="GO" id="GO:0034501">
    <property type="term" value="P:protein localization to kinetochore"/>
    <property type="evidence" value="ECO:0007669"/>
    <property type="project" value="TreeGrafter"/>
</dbReference>
<accession>A0A8H6DNG3</accession>
<dbReference type="OrthoDB" id="20524at2759"/>
<evidence type="ECO:0000313" key="8">
    <source>
        <dbReference type="EMBL" id="KAF5723180.1"/>
    </source>
</evidence>
<dbReference type="PROSITE" id="PS50011">
    <property type="entry name" value="PROTEIN_KINASE_DOM"/>
    <property type="match status" value="1"/>
</dbReference>
<feature type="compositionally biased region" description="Basic and acidic residues" evidence="6">
    <location>
        <begin position="170"/>
        <end position="192"/>
    </location>
</feature>
<keyword evidence="3" id="KW-0547">Nucleotide-binding</keyword>
<evidence type="ECO:0000256" key="3">
    <source>
        <dbReference type="ARBA" id="ARBA00022741"/>
    </source>
</evidence>
<evidence type="ECO:0000256" key="1">
    <source>
        <dbReference type="ARBA" id="ARBA00022527"/>
    </source>
</evidence>
<dbReference type="InterPro" id="IPR000719">
    <property type="entry name" value="Prot_kinase_dom"/>
</dbReference>
<dbReference type="GO" id="GO:0007059">
    <property type="term" value="P:chromosome segregation"/>
    <property type="evidence" value="ECO:0007669"/>
    <property type="project" value="TreeGrafter"/>
</dbReference>
<dbReference type="SUPFAM" id="SSF56112">
    <property type="entry name" value="Protein kinase-like (PK-like)"/>
    <property type="match status" value="1"/>
</dbReference>
<comment type="caution">
    <text evidence="8">The sequence shown here is derived from an EMBL/GenBank/DDBJ whole genome shotgun (WGS) entry which is preliminary data.</text>
</comment>
<keyword evidence="2" id="KW-0808">Transferase</keyword>
<dbReference type="GO" id="GO:0007094">
    <property type="term" value="P:mitotic spindle assembly checkpoint signaling"/>
    <property type="evidence" value="ECO:0007669"/>
    <property type="project" value="TreeGrafter"/>
</dbReference>
<feature type="compositionally biased region" description="Basic and acidic residues" evidence="6">
    <location>
        <begin position="143"/>
        <end position="156"/>
    </location>
</feature>
<dbReference type="Gene3D" id="1.10.510.10">
    <property type="entry name" value="Transferase(Phosphotransferase) domain 1"/>
    <property type="match status" value="1"/>
</dbReference>
<evidence type="ECO:0000256" key="5">
    <source>
        <dbReference type="ARBA" id="ARBA00022840"/>
    </source>
</evidence>